<dbReference type="GeneTree" id="ENSGT00970000193614"/>
<dbReference type="Proteomes" id="UP000261580">
    <property type="component" value="Unassembled WGS sequence"/>
</dbReference>
<proteinExistence type="predicted"/>
<evidence type="ECO:0000313" key="1">
    <source>
        <dbReference type="Ensembl" id="ENSNBRP00000016562.1"/>
    </source>
</evidence>
<dbReference type="Gene3D" id="1.10.10.10">
    <property type="entry name" value="Winged helix-like DNA-binding domain superfamily/Winged helix DNA-binding domain"/>
    <property type="match status" value="1"/>
</dbReference>
<dbReference type="InterPro" id="IPR036388">
    <property type="entry name" value="WH-like_DNA-bd_sf"/>
</dbReference>
<dbReference type="Ensembl" id="ENSNBRT00000017009.1">
    <property type="protein sequence ID" value="ENSNBRP00000016562.1"/>
    <property type="gene ID" value="ENSNBRG00000012802.1"/>
</dbReference>
<keyword evidence="2" id="KW-1185">Reference proteome</keyword>
<organism evidence="1 2">
    <name type="scientific">Neolamprologus brichardi</name>
    <name type="common">Fairy cichlid</name>
    <name type="synonym">Lamprologus brichardi</name>
    <dbReference type="NCBI Taxonomy" id="32507"/>
    <lineage>
        <taxon>Eukaryota</taxon>
        <taxon>Metazoa</taxon>
        <taxon>Chordata</taxon>
        <taxon>Craniata</taxon>
        <taxon>Vertebrata</taxon>
        <taxon>Euteleostomi</taxon>
        <taxon>Actinopterygii</taxon>
        <taxon>Neopterygii</taxon>
        <taxon>Teleostei</taxon>
        <taxon>Neoteleostei</taxon>
        <taxon>Acanthomorphata</taxon>
        <taxon>Ovalentaria</taxon>
        <taxon>Cichlomorphae</taxon>
        <taxon>Cichliformes</taxon>
        <taxon>Cichlidae</taxon>
        <taxon>African cichlids</taxon>
        <taxon>Pseudocrenilabrinae</taxon>
        <taxon>Lamprologini</taxon>
        <taxon>Neolamprologus</taxon>
    </lineage>
</organism>
<reference evidence="1" key="2">
    <citation type="submission" date="2025-09" db="UniProtKB">
        <authorList>
            <consortium name="Ensembl"/>
        </authorList>
    </citation>
    <scope>IDENTIFICATION</scope>
</reference>
<protein>
    <submittedName>
        <fullName evidence="1">Uncharacterized protein</fullName>
    </submittedName>
</protein>
<sequence>MKSKKILVSTIFVAAHQSEKGYKIISNQFKVYHSTVRKIIHKWKTFKTVARLCRTLACCLANSGHRKISKSILVLGFAMEFVLKSAVVRSSLFTLMITRLHF</sequence>
<accession>A0A3Q4HHQ0</accession>
<dbReference type="AlphaFoldDB" id="A0A3Q4HHQ0"/>
<reference evidence="1" key="1">
    <citation type="submission" date="2025-08" db="UniProtKB">
        <authorList>
            <consortium name="Ensembl"/>
        </authorList>
    </citation>
    <scope>IDENTIFICATION</scope>
</reference>
<dbReference type="Bgee" id="ENSNBRG00000012802">
    <property type="expression patterns" value="Expressed in testis and 2 other cell types or tissues"/>
</dbReference>
<evidence type="ECO:0000313" key="2">
    <source>
        <dbReference type="Proteomes" id="UP000261580"/>
    </source>
</evidence>
<name>A0A3Q4HHQ0_NEOBR</name>